<feature type="region of interest" description="Disordered" evidence="1">
    <location>
        <begin position="163"/>
        <end position="254"/>
    </location>
</feature>
<dbReference type="InParanoid" id="A0A3Q7P1Y9"/>
<gene>
    <name evidence="3" type="primary">CYS1</name>
</gene>
<keyword evidence="2" id="KW-1185">Reference proteome</keyword>
<reference evidence="3" key="2">
    <citation type="submission" date="2025-08" db="UniProtKB">
        <authorList>
            <consortium name="RefSeq"/>
        </authorList>
    </citation>
    <scope>IDENTIFICATION</scope>
    <source>
        <tissue evidence="3">Blood</tissue>
    </source>
</reference>
<evidence type="ECO:0000256" key="1">
    <source>
        <dbReference type="SAM" id="MobiDB-lite"/>
    </source>
</evidence>
<organism evidence="2 3">
    <name type="scientific">Callorhinus ursinus</name>
    <name type="common">Northern fur seal</name>
    <dbReference type="NCBI Taxonomy" id="34884"/>
    <lineage>
        <taxon>Eukaryota</taxon>
        <taxon>Metazoa</taxon>
        <taxon>Chordata</taxon>
        <taxon>Craniata</taxon>
        <taxon>Vertebrata</taxon>
        <taxon>Euteleostomi</taxon>
        <taxon>Mammalia</taxon>
        <taxon>Eutheria</taxon>
        <taxon>Laurasiatheria</taxon>
        <taxon>Carnivora</taxon>
        <taxon>Caniformia</taxon>
        <taxon>Pinnipedia</taxon>
        <taxon>Otariidae</taxon>
        <taxon>Callorhinus</taxon>
    </lineage>
</organism>
<protein>
    <submittedName>
        <fullName evidence="3">Cystin-1</fullName>
    </submittedName>
</protein>
<reference key="1">
    <citation type="submission" date="2019-01" db="UniProtKB">
        <authorList>
            <consortium name="RefSeq"/>
        </authorList>
    </citation>
    <scope>IDENTIFICATION</scope>
</reference>
<dbReference type="Pfam" id="PF26203">
    <property type="entry name" value="Cys1"/>
    <property type="match status" value="2"/>
</dbReference>
<sequence>MGSGSSRSGRALRRLRSPDSRPAGPGGAASEGGTRPLVSATAAAAAREEAREAEAAEGAADPDPDRDPGPADGGDETLRLLDQLLAESAAWGPGELVPRGPARPKPAAGAGSRVSSKQSADEHPESSRVSREGAAPGSVQKPYGLTAAVIVPLREALAQIVQGAPDLTCSPRNRVPCEGKSPQRPERQSSAAFFSSTAEEAVGGHCPTAGGGQLWAADLASTPASSTQPDPRPHPPSCQRNPGGSHGRSEKPSGILAISYDYSEEELMASIEQEYCR</sequence>
<evidence type="ECO:0000313" key="3">
    <source>
        <dbReference type="RefSeq" id="XP_025724402.1"/>
    </source>
</evidence>
<proteinExistence type="predicted"/>
<dbReference type="CTD" id="192668"/>
<dbReference type="Proteomes" id="UP000286641">
    <property type="component" value="Unplaced"/>
</dbReference>
<dbReference type="InterPro" id="IPR058884">
    <property type="entry name" value="Cys1"/>
</dbReference>
<dbReference type="AlphaFoldDB" id="A0A3Q7P1Y9"/>
<feature type="compositionally biased region" description="Basic and acidic residues" evidence="1">
    <location>
        <begin position="175"/>
        <end position="187"/>
    </location>
</feature>
<name>A0A3Q7P1Y9_CALUR</name>
<accession>A0A3Q7P1Y9</accession>
<feature type="region of interest" description="Disordered" evidence="1">
    <location>
        <begin position="1"/>
        <end position="143"/>
    </location>
</feature>
<feature type="compositionally biased region" description="Basic and acidic residues" evidence="1">
    <location>
        <begin position="119"/>
        <end position="131"/>
    </location>
</feature>
<evidence type="ECO:0000313" key="2">
    <source>
        <dbReference type="Proteomes" id="UP000286641"/>
    </source>
</evidence>
<feature type="compositionally biased region" description="Low complexity" evidence="1">
    <location>
        <begin position="189"/>
        <end position="201"/>
    </location>
</feature>
<dbReference type="RefSeq" id="XP_025724402.1">
    <property type="nucleotide sequence ID" value="XM_025868617.1"/>
</dbReference>